<protein>
    <submittedName>
        <fullName evidence="2">Uncharacterized protein</fullName>
    </submittedName>
</protein>
<dbReference type="KEGG" id="pais:PFX98_00315"/>
<keyword evidence="1" id="KW-1133">Transmembrane helix</keyword>
<organism evidence="2 3">
    <name type="scientific">Paucibacter sediminis</name>
    <dbReference type="NCBI Taxonomy" id="3019553"/>
    <lineage>
        <taxon>Bacteria</taxon>
        <taxon>Pseudomonadati</taxon>
        <taxon>Pseudomonadota</taxon>
        <taxon>Betaproteobacteria</taxon>
        <taxon>Burkholderiales</taxon>
        <taxon>Sphaerotilaceae</taxon>
        <taxon>Roseateles</taxon>
    </lineage>
</organism>
<sequence>MTMTSGHPAARWSTSSFGACVDTSPAELDALGAHLHACHAQRGRWFGLRCRADLMHGFLAARLVSSLLAVVVLIGLALLALR</sequence>
<accession>A0AA95SP96</accession>
<keyword evidence="3" id="KW-1185">Reference proteome</keyword>
<evidence type="ECO:0000313" key="3">
    <source>
        <dbReference type="Proteomes" id="UP001177769"/>
    </source>
</evidence>
<dbReference type="EMBL" id="CP116346">
    <property type="protein sequence ID" value="WIT12080.1"/>
    <property type="molecule type" value="Genomic_DNA"/>
</dbReference>
<name>A0AA95SP96_9BURK</name>
<dbReference type="AlphaFoldDB" id="A0AA95SP96"/>
<gene>
    <name evidence="2" type="ORF">PFX98_00315</name>
</gene>
<dbReference type="RefSeq" id="WP_285233170.1">
    <property type="nucleotide sequence ID" value="NZ_CP116346.1"/>
</dbReference>
<proteinExistence type="predicted"/>
<keyword evidence="1" id="KW-0472">Membrane</keyword>
<evidence type="ECO:0000256" key="1">
    <source>
        <dbReference type="SAM" id="Phobius"/>
    </source>
</evidence>
<reference evidence="2" key="1">
    <citation type="submission" date="2023-01" db="EMBL/GenBank/DDBJ databases">
        <title>Whole genome sequence of Paucibacter sp. S2-9 isolated from pond sediment.</title>
        <authorList>
            <person name="Jung J.Y."/>
        </authorList>
    </citation>
    <scope>NUCLEOTIDE SEQUENCE</scope>
    <source>
        <strain evidence="2">S2-9</strain>
    </source>
</reference>
<keyword evidence="1" id="KW-0812">Transmembrane</keyword>
<evidence type="ECO:0000313" key="2">
    <source>
        <dbReference type="EMBL" id="WIT12080.1"/>
    </source>
</evidence>
<feature type="transmembrane region" description="Helical" evidence="1">
    <location>
        <begin position="59"/>
        <end position="81"/>
    </location>
</feature>
<dbReference type="Proteomes" id="UP001177769">
    <property type="component" value="Chromosome"/>
</dbReference>